<name>A0A0M4D0H8_9CORY</name>
<accession>A0A0M4D0H8</accession>
<dbReference type="GO" id="GO:0016987">
    <property type="term" value="F:sigma factor activity"/>
    <property type="evidence" value="ECO:0007669"/>
    <property type="project" value="UniProtKB-KW"/>
</dbReference>
<gene>
    <name evidence="7" type="ORF">CDES_14110</name>
</gene>
<evidence type="ECO:0000313" key="8">
    <source>
        <dbReference type="Proteomes" id="UP000068067"/>
    </source>
</evidence>
<keyword evidence="4" id="KW-0238">DNA-binding</keyword>
<proteinExistence type="inferred from homology"/>
<evidence type="ECO:0000256" key="4">
    <source>
        <dbReference type="ARBA" id="ARBA00023125"/>
    </source>
</evidence>
<protein>
    <submittedName>
        <fullName evidence="7">RNA polymerase sigma factor</fullName>
    </submittedName>
</protein>
<feature type="domain" description="RNA polymerase sigma factor 70 region 4 type 2" evidence="6">
    <location>
        <begin position="46"/>
        <end position="97"/>
    </location>
</feature>
<dbReference type="PATRIC" id="fig|931089.4.peg.2853"/>
<dbReference type="GO" id="GO:0006352">
    <property type="term" value="P:DNA-templated transcription initiation"/>
    <property type="evidence" value="ECO:0007669"/>
    <property type="project" value="InterPro"/>
</dbReference>
<dbReference type="Proteomes" id="UP000068067">
    <property type="component" value="Chromosome"/>
</dbReference>
<evidence type="ECO:0000256" key="2">
    <source>
        <dbReference type="ARBA" id="ARBA00023015"/>
    </source>
</evidence>
<dbReference type="InterPro" id="IPR013249">
    <property type="entry name" value="RNA_pol_sigma70_r4_t2"/>
</dbReference>
<dbReference type="RefSeq" id="WP_231686449.1">
    <property type="nucleotide sequence ID" value="NZ_CP009220.1"/>
</dbReference>
<dbReference type="GO" id="GO:0003677">
    <property type="term" value="F:DNA binding"/>
    <property type="evidence" value="ECO:0007669"/>
    <property type="project" value="UniProtKB-KW"/>
</dbReference>
<dbReference type="InterPro" id="IPR013324">
    <property type="entry name" value="RNA_pol_sigma_r3/r4-like"/>
</dbReference>
<sequence>MLNSGYDWSLQRSHIEVPILDQPSTDIEKDPRIAIDPLGYIDVALTIRHALDQLHPDQRVALILVDLGGYTIEDAAEIEGVKIGTIKSRRGRARKRLREILDEDFFGGEEPI</sequence>
<evidence type="ECO:0000256" key="3">
    <source>
        <dbReference type="ARBA" id="ARBA00023082"/>
    </source>
</evidence>
<evidence type="ECO:0000256" key="1">
    <source>
        <dbReference type="ARBA" id="ARBA00010641"/>
    </source>
</evidence>
<dbReference type="Gene3D" id="1.10.10.10">
    <property type="entry name" value="Winged helix-like DNA-binding domain superfamily/Winged helix DNA-binding domain"/>
    <property type="match status" value="1"/>
</dbReference>
<evidence type="ECO:0000256" key="5">
    <source>
        <dbReference type="ARBA" id="ARBA00023163"/>
    </source>
</evidence>
<evidence type="ECO:0000259" key="6">
    <source>
        <dbReference type="Pfam" id="PF08281"/>
    </source>
</evidence>
<dbReference type="Pfam" id="PF08281">
    <property type="entry name" value="Sigma70_r4_2"/>
    <property type="match status" value="1"/>
</dbReference>
<dbReference type="KEGG" id="cdx:CDES_14110"/>
<keyword evidence="5" id="KW-0804">Transcription</keyword>
<keyword evidence="8" id="KW-1185">Reference proteome</keyword>
<reference evidence="7 8" key="1">
    <citation type="submission" date="2014-08" db="EMBL/GenBank/DDBJ databases">
        <title>Complete genome sequence of Corynebacterium deserti GIMN1.010 (=DSM 45689), isolated from desert sand in western China.</title>
        <authorList>
            <person name="Ruckert C."/>
            <person name="Albersmeier A."/>
            <person name="Kalinowski J."/>
        </authorList>
    </citation>
    <scope>NUCLEOTIDE SEQUENCE [LARGE SCALE GENOMIC DNA]</scope>
    <source>
        <strain evidence="7 8">GIMN1.010</strain>
    </source>
</reference>
<dbReference type="STRING" id="931089.CDES_14110"/>
<dbReference type="AlphaFoldDB" id="A0A0M4D0H8"/>
<organism evidence="7 8">
    <name type="scientific">Corynebacterium deserti GIMN1.010</name>
    <dbReference type="NCBI Taxonomy" id="931089"/>
    <lineage>
        <taxon>Bacteria</taxon>
        <taxon>Bacillati</taxon>
        <taxon>Actinomycetota</taxon>
        <taxon>Actinomycetes</taxon>
        <taxon>Mycobacteriales</taxon>
        <taxon>Corynebacteriaceae</taxon>
        <taxon>Corynebacterium</taxon>
    </lineage>
</organism>
<keyword evidence="2" id="KW-0805">Transcription regulation</keyword>
<evidence type="ECO:0000313" key="7">
    <source>
        <dbReference type="EMBL" id="ALC07145.1"/>
    </source>
</evidence>
<dbReference type="EMBL" id="CP009220">
    <property type="protein sequence ID" value="ALC07145.1"/>
    <property type="molecule type" value="Genomic_DNA"/>
</dbReference>
<comment type="similarity">
    <text evidence="1">Belongs to the sigma-70 factor family. ECF subfamily.</text>
</comment>
<dbReference type="InterPro" id="IPR036388">
    <property type="entry name" value="WH-like_DNA-bd_sf"/>
</dbReference>
<keyword evidence="3" id="KW-0731">Sigma factor</keyword>
<dbReference type="SUPFAM" id="SSF88659">
    <property type="entry name" value="Sigma3 and sigma4 domains of RNA polymerase sigma factors"/>
    <property type="match status" value="1"/>
</dbReference>